<dbReference type="OrthoDB" id="2149224at2759"/>
<feature type="region of interest" description="Disordered" evidence="2">
    <location>
        <begin position="1205"/>
        <end position="1225"/>
    </location>
</feature>
<dbReference type="Proteomes" id="UP000187455">
    <property type="component" value="Unassembled WGS sequence"/>
</dbReference>
<evidence type="ECO:0000313" key="4">
    <source>
        <dbReference type="EMBL" id="OLY81985.1"/>
    </source>
</evidence>
<feature type="region of interest" description="Disordered" evidence="2">
    <location>
        <begin position="1489"/>
        <end position="1532"/>
    </location>
</feature>
<dbReference type="GO" id="GO:0005938">
    <property type="term" value="C:cell cortex"/>
    <property type="evidence" value="ECO:0007669"/>
    <property type="project" value="InterPro"/>
</dbReference>
<evidence type="ECO:0000259" key="3">
    <source>
        <dbReference type="PROSITE" id="PS50003"/>
    </source>
</evidence>
<feature type="region of interest" description="Disordered" evidence="2">
    <location>
        <begin position="132"/>
        <end position="167"/>
    </location>
</feature>
<accession>A0A1R0GYQ8</accession>
<feature type="region of interest" description="Disordered" evidence="2">
    <location>
        <begin position="1"/>
        <end position="22"/>
    </location>
</feature>
<comment type="caution">
    <text evidence="4">The sequence shown here is derived from an EMBL/GenBank/DDBJ whole genome shotgun (WGS) entry which is preliminary data.</text>
</comment>
<feature type="coiled-coil region" evidence="1">
    <location>
        <begin position="540"/>
        <end position="626"/>
    </location>
</feature>
<dbReference type="PROSITE" id="PS50003">
    <property type="entry name" value="PH_DOMAIN"/>
    <property type="match status" value="1"/>
</dbReference>
<reference evidence="4 5" key="1">
    <citation type="journal article" date="2016" name="Mol. Biol. Evol.">
        <title>Genome-Wide Survey of Gut Fungi (Harpellales) Reveals the First Horizontally Transferred Ubiquitin Gene from a Mosquito Host.</title>
        <authorList>
            <person name="Wang Y."/>
            <person name="White M.M."/>
            <person name="Kvist S."/>
            <person name="Moncalvo J.M."/>
        </authorList>
    </citation>
    <scope>NUCLEOTIDE SEQUENCE [LARGE SCALE GENOMIC DNA]</scope>
    <source>
        <strain evidence="4 5">ALG-7-W6</strain>
    </source>
</reference>
<dbReference type="InterPro" id="IPR001849">
    <property type="entry name" value="PH_domain"/>
</dbReference>
<feature type="compositionally biased region" description="Polar residues" evidence="2">
    <location>
        <begin position="1400"/>
        <end position="1420"/>
    </location>
</feature>
<feature type="region of interest" description="Disordered" evidence="2">
    <location>
        <begin position="1400"/>
        <end position="1429"/>
    </location>
</feature>
<gene>
    <name evidence="4" type="ORF">AYI68_g3903</name>
</gene>
<keyword evidence="5" id="KW-1185">Reference proteome</keyword>
<feature type="compositionally biased region" description="Basic and acidic residues" evidence="2">
    <location>
        <begin position="138"/>
        <end position="149"/>
    </location>
</feature>
<dbReference type="SUPFAM" id="SSF50729">
    <property type="entry name" value="PH domain-like"/>
    <property type="match status" value="1"/>
</dbReference>
<evidence type="ECO:0000256" key="2">
    <source>
        <dbReference type="SAM" id="MobiDB-lite"/>
    </source>
</evidence>
<keyword evidence="1" id="KW-0175">Coiled coil</keyword>
<feature type="compositionally biased region" description="Basic residues" evidence="2">
    <location>
        <begin position="1490"/>
        <end position="1502"/>
    </location>
</feature>
<dbReference type="EMBL" id="LSSL01002020">
    <property type="protein sequence ID" value="OLY81985.1"/>
    <property type="molecule type" value="Genomic_DNA"/>
</dbReference>
<dbReference type="STRING" id="133383.A0A1R0GYQ8"/>
<dbReference type="GO" id="GO:0032065">
    <property type="term" value="P:maintenance of protein location in cell cortex"/>
    <property type="evidence" value="ECO:0007669"/>
    <property type="project" value="InterPro"/>
</dbReference>
<sequence>MAPKIKPGKKNNLANNKIDLATHSTQISPKSIDYSQDYLLTKPSSSVLEPINESKNENPYGINNMDRAMKHIQRCSACRGRYEEKANIKKFPYLKQSKKSLSKFNSPTKARISSKTSNDSLLFNAKNSTSISVNSSYDPKDHLSTKSEIKPSPNLSQEHKSSTIVSSQDDNDLNILESFSVNQLTISHKNSKDSENYSSSLFSKNNDDSFDESFTEDEHMLDEEFDILFDQNKEYVSESSSFVETLDDRADIISISASDKSFNHEIEPTEVFVKDQDTFSIIDIQKEKRNLPENTPTKRPDIESYWDGELSHMKSLKNSIDTALISKFQEVQAAYDEKVAQNRNLSILLENEIKKNTPSKTSEGIKGIYSDSPSDRERIAQHEAEANLAFNQLKSGYDIFLAELYQKHLDLASPKDSFLSPYNNVTTRKSRTRRKTNGHDNKDSNTTPRRNLFPLNSFNSLGDESPFSRALKNSSKNNEKNSMPSFDEPQVDSSRNLDWEQYSIVTKLIKSSQIGRDLISYLQFIEDDYSSKLSFTNNKFLEVQDLLQDREAEIKKLKRDYSRNAVLDDHIYSLQSDKDKLLVQLDEITSQKKKLEYEKMKLTSSLKESNELLENLRNSMSDSKEIGEKQKIKYEIEISSLKKQISSLQRFNSDSEKLYQSEVKAMKTLTPRNSVREFQTSLSQSDLDLASSSTNTEYSELTPESYTYNSLHSGPNFLKYKQLSESNASVKNQLDLLLQKYDAEVLNSSNLANKLRMAYKQIETFEKKWPDVESVDFYKDTAIDTSFYKANSLANFSKKKPPLNLDKDSLLTQRKAKAGSILRNYSYKRDHYLKSYSDSEICTNEDQNDPQTRYGIFRKNLEKLNISNEIPAPTVDLEFKDMGNYRQDDSDSTDSFDCDSQIDKYYSTQQKNRNKIQPHHQTGRISKAFTFSKSIRSYQKIKGKAVNSEFGDLASELERANVKDVDSDNQSYKLKDKKSISFFNSKKLASKLRQDSDLTTLDDTALKIDKFTSTEESFINSKALGIVDCFTQTEPFDEQRSQSILYADHLDSVSGRGSEDLLNTNSSSRPFIGSSGTRENDLHNKKNLTSDFPLRVDTFIDPSMTHSSYVEIGIQVDLIDISALSAKNSHITKKQQVNSFDNSGPFNRLLEVQDKVPSLEDKLFILSTNNTTTQTVRPCDAFSSEGIKPVFSETKPQDIVESFGESSFSLTNPGHDQQTTNTSPTLTKDFGAQIDVSLEYPNQVKFDSFPKNGKDPQDEGDCFNVESNERFEKNKSVSQIHGINTVPTIEACIQKGDYSESSAHKEFQMQTSYDITSSMVDTSTQTFEGSTNTSPVNQSFSVMEQDSTELRINDGNSASILETSPNGNGAFGTLQIYNVPNPQDSSLLKSIIMDPFSNLKTNESNPPHNTHLVSKSTTNPDRVLKSSDPESHSDVLFLVYDKLSNIDNQQDGVDKCYNSHSKSTISMDDNYIMNRTFKINASGYLNRTSKTQKRMIPSRKSTRLNSPFSSNKRKPSSYSGPSYQRYNPGRVNPGPSNFGAFYSHNRVISSNKDFTRGSNISIGTKLSSHSLKSLDYDSHLKSRNLVSNAPRQKYPSKGLSLYVPNPPNLNQVGPPAPSDFSGSSSNKNNFNTIIHSLKTTKYSSSLINSRKRNIPHPKTTKSVKERLEHASDGSHSVVSSGNPVAAVESFDHNAIKIENSKSINQANKIMTSNDSLISELRKQMPDPLIVQSIARTMIGSYMYKVSSKKSSNDFKIRHSKNTRYFWVHPYTKILSWSRYPPNHDKENDKINKVFGFSNFLLRSKPKTIFINKVKTLIDMKDSSNSNDPPKFSIIIIDGKNSICIKAMSQQDHDMWLRSLLYLQSRSPITSDSYSSEKLSQADNISRIVSKPSLADSNVSSAYFMDGRSINCSSKMSDYNSKNKDGRRRSFLSLIKFPKKSFDSHAVQHGSTSVKSVFNYYPGNIGNKNNFNATKSTHSISHND</sequence>
<evidence type="ECO:0000313" key="5">
    <source>
        <dbReference type="Proteomes" id="UP000187455"/>
    </source>
</evidence>
<proteinExistence type="predicted"/>
<feature type="compositionally biased region" description="Polar residues" evidence="2">
    <location>
        <begin position="1061"/>
        <end position="1077"/>
    </location>
</feature>
<dbReference type="Pfam" id="PF12814">
    <property type="entry name" value="Mcp5_PH"/>
    <property type="match status" value="1"/>
</dbReference>
<feature type="compositionally biased region" description="Polar residues" evidence="2">
    <location>
        <begin position="444"/>
        <end position="462"/>
    </location>
</feature>
<name>A0A1R0GYQ8_9FUNG</name>
<feature type="domain" description="PH" evidence="3">
    <location>
        <begin position="1735"/>
        <end position="1864"/>
    </location>
</feature>
<feature type="compositionally biased region" description="Low complexity" evidence="2">
    <location>
        <begin position="472"/>
        <end position="482"/>
    </location>
</feature>
<feature type="region of interest" description="Disordered" evidence="2">
    <location>
        <begin position="1057"/>
        <end position="1084"/>
    </location>
</feature>
<feature type="region of interest" description="Disordered" evidence="2">
    <location>
        <begin position="420"/>
        <end position="492"/>
    </location>
</feature>
<dbReference type="SMART" id="SM00233">
    <property type="entry name" value="PH"/>
    <property type="match status" value="1"/>
</dbReference>
<evidence type="ECO:0000256" key="1">
    <source>
        <dbReference type="SAM" id="Coils"/>
    </source>
</evidence>
<feature type="compositionally biased region" description="Polar residues" evidence="2">
    <location>
        <begin position="1503"/>
        <end position="1525"/>
    </location>
</feature>
<protein>
    <submittedName>
        <fullName evidence="4">Anucleate primary sterigmata protein A</fullName>
    </submittedName>
</protein>
<dbReference type="GO" id="GO:0005543">
    <property type="term" value="F:phospholipid binding"/>
    <property type="evidence" value="ECO:0007669"/>
    <property type="project" value="InterPro"/>
</dbReference>
<dbReference type="InterPro" id="IPR024774">
    <property type="entry name" value="PH_dom-Mcp5-type"/>
</dbReference>
<organism evidence="4 5">
    <name type="scientific">Smittium mucronatum</name>
    <dbReference type="NCBI Taxonomy" id="133383"/>
    <lineage>
        <taxon>Eukaryota</taxon>
        <taxon>Fungi</taxon>
        <taxon>Fungi incertae sedis</taxon>
        <taxon>Zoopagomycota</taxon>
        <taxon>Kickxellomycotina</taxon>
        <taxon>Harpellomycetes</taxon>
        <taxon>Harpellales</taxon>
        <taxon>Legeriomycetaceae</taxon>
        <taxon>Smittium</taxon>
    </lineage>
</organism>